<protein>
    <submittedName>
        <fullName evidence="3">Pteridine reductase</fullName>
    </submittedName>
</protein>
<comment type="similarity">
    <text evidence="1">Belongs to the short-chain dehydrogenases/reductases (SDR) family.</text>
</comment>
<name>A0AAD0AE90_FAUOS</name>
<dbReference type="GO" id="GO:0016491">
    <property type="term" value="F:oxidoreductase activity"/>
    <property type="evidence" value="ECO:0007669"/>
    <property type="project" value="UniProtKB-KW"/>
</dbReference>
<gene>
    <name evidence="3" type="ORF">YHS_07065</name>
</gene>
<dbReference type="InterPro" id="IPR036291">
    <property type="entry name" value="NAD(P)-bd_dom_sf"/>
</dbReference>
<dbReference type="PRINTS" id="PR00081">
    <property type="entry name" value="GDHRDH"/>
</dbReference>
<evidence type="ECO:0000256" key="1">
    <source>
        <dbReference type="ARBA" id="ARBA00006484"/>
    </source>
</evidence>
<dbReference type="PANTHER" id="PTHR43639:SF1">
    <property type="entry name" value="SHORT-CHAIN DEHYDROGENASE_REDUCTASE FAMILY PROTEIN"/>
    <property type="match status" value="1"/>
</dbReference>
<evidence type="ECO:0000313" key="3">
    <source>
        <dbReference type="EMBL" id="ATQ83605.1"/>
    </source>
</evidence>
<reference evidence="3" key="1">
    <citation type="submission" date="2017-11" db="EMBL/GenBank/DDBJ databases">
        <title>Complete Genome Sequence from Moraxella oslensis YHS isolated from human skin.</title>
        <authorList>
            <person name="Lee K."/>
            <person name="Lim J.Y."/>
            <person name="Hwang I."/>
        </authorList>
    </citation>
    <scope>NUCLEOTIDE SEQUENCE</scope>
    <source>
        <strain evidence="3">YHS</strain>
    </source>
</reference>
<accession>A0AAD0AE90</accession>
<sequence>MLNPAAISELSNPCRVACVTGGAKRIGRALVLALHQANYNIIIHYHTSESEAIELVNYCNAIRPQSAKSVQGDLEDFETLPQLTWQIINSFGRLDCLVHNASRFYPTPFGQISQQDWQNLFLTNAQTPLFISQYLYPYLKKSQGCIISILDIHANGKPFGGYTVYNMAKAAHQMMVQSLAIELAPDIRVNGIAPGINILPIEGSEQALTAQTIDKICHAVPLKRIGTPQDIAQVAVFLAAAPYITGQIIAVDGGRGLTLAGNESRQ</sequence>
<keyword evidence="2" id="KW-0560">Oxidoreductase</keyword>
<organism evidence="3">
    <name type="scientific">Faucicola osloensis</name>
    <name type="common">Moraxella osloensis</name>
    <dbReference type="NCBI Taxonomy" id="34062"/>
    <lineage>
        <taxon>Bacteria</taxon>
        <taxon>Pseudomonadati</taxon>
        <taxon>Pseudomonadota</taxon>
        <taxon>Gammaproteobacteria</taxon>
        <taxon>Moraxellales</taxon>
        <taxon>Moraxellaceae</taxon>
        <taxon>Faucicola</taxon>
    </lineage>
</organism>
<dbReference type="AlphaFoldDB" id="A0AAD0AE90"/>
<dbReference type="InterPro" id="IPR002347">
    <property type="entry name" value="SDR_fam"/>
</dbReference>
<dbReference type="Gene3D" id="3.40.50.720">
    <property type="entry name" value="NAD(P)-binding Rossmann-like Domain"/>
    <property type="match status" value="1"/>
</dbReference>
<dbReference type="PANTHER" id="PTHR43639">
    <property type="entry name" value="OXIDOREDUCTASE, SHORT-CHAIN DEHYDROGENASE/REDUCTASE FAMILY (AFU_ORTHOLOGUE AFUA_5G02870)"/>
    <property type="match status" value="1"/>
</dbReference>
<dbReference type="EMBL" id="CP024176">
    <property type="protein sequence ID" value="ATQ83605.1"/>
    <property type="molecule type" value="Genomic_DNA"/>
</dbReference>
<dbReference type="SUPFAM" id="SSF51735">
    <property type="entry name" value="NAD(P)-binding Rossmann-fold domains"/>
    <property type="match status" value="1"/>
</dbReference>
<evidence type="ECO:0000256" key="2">
    <source>
        <dbReference type="ARBA" id="ARBA00023002"/>
    </source>
</evidence>
<dbReference type="Pfam" id="PF13561">
    <property type="entry name" value="adh_short_C2"/>
    <property type="match status" value="1"/>
</dbReference>
<dbReference type="NCBIfam" id="NF006598">
    <property type="entry name" value="PRK09135.1"/>
    <property type="match status" value="1"/>
</dbReference>
<proteinExistence type="inferred from homology"/>